<feature type="coiled-coil region" evidence="1">
    <location>
        <begin position="242"/>
        <end position="269"/>
    </location>
</feature>
<keyword evidence="2" id="KW-0732">Signal</keyword>
<feature type="signal peptide" evidence="2">
    <location>
        <begin position="1"/>
        <end position="24"/>
    </location>
</feature>
<reference evidence="4 5" key="1">
    <citation type="submission" date="2020-03" db="EMBL/GenBank/DDBJ databases">
        <title>Soil Listeria distribution.</title>
        <authorList>
            <person name="Liao J."/>
            <person name="Wiedmann M."/>
        </authorList>
    </citation>
    <scope>NUCLEOTIDE SEQUENCE [LARGE SCALE GENOMIC DNA]</scope>
    <source>
        <strain evidence="4 5">FSL L7-1017</strain>
    </source>
</reference>
<dbReference type="AlphaFoldDB" id="A0A7X0XRB5"/>
<feature type="non-terminal residue" evidence="4">
    <location>
        <position position="328"/>
    </location>
</feature>
<feature type="coiled-coil region" evidence="1">
    <location>
        <begin position="169"/>
        <end position="206"/>
    </location>
</feature>
<dbReference type="RefSeq" id="WP_260448881.1">
    <property type="nucleotide sequence ID" value="NZ_JAARUV010000003.1"/>
</dbReference>
<sequence length="328" mass="35505">MKKNMLRKVMNVMTATAIIGSGVAGSIIEPLSTTQAQASVMPQLDSKWNKYRFATITSPLVTNGSYTMTNSMLKLSQANGGSYGQVAVNSKNNLEEGKEYEIFYSVKATTTVAKHYVEVRVHRGTELGGGLNLSSGAKFTMYRDSLINVDAVTKNAAGARTNYNFDVEISGLTIQKTKAQLEKDALEEANQNDKEAQDNAREAVNNLFENKDPQGLITADVTQDSINNAKELVAAITDADKKAEFEAQLAEAQKQLDAKTSETAAEQARQEAATDAVKELFNNNDTTGTIKDSTTQDAINTAKELVAAITDADKKAELEAQLTEAQKQ</sequence>
<evidence type="ECO:0000256" key="2">
    <source>
        <dbReference type="SAM" id="SignalP"/>
    </source>
</evidence>
<evidence type="ECO:0000313" key="4">
    <source>
        <dbReference type="EMBL" id="MBC1779146.1"/>
    </source>
</evidence>
<dbReference type="InterPro" id="IPR054544">
    <property type="entry name" value="Pest_crys_Cry1Aa_dom-IV"/>
</dbReference>
<name>A0A7X0XRB5_9LIST</name>
<dbReference type="Pfam" id="PF18449">
    <property type="entry name" value="Endotoxin_C2"/>
    <property type="match status" value="2"/>
</dbReference>
<feature type="chain" id="PRO_5039380014" description="Pesticidal crystal protein Cry1Aa domain-containing protein" evidence="2">
    <location>
        <begin position="25"/>
        <end position="328"/>
    </location>
</feature>
<keyword evidence="1" id="KW-0175">Coiled coil</keyword>
<feature type="domain" description="Pesticidal crystal protein Cry1Aa" evidence="3">
    <location>
        <begin position="196"/>
        <end position="258"/>
    </location>
</feature>
<gene>
    <name evidence="4" type="ORF">HCA46_09875</name>
</gene>
<accession>A0A7X0XRB5</accession>
<organism evidence="4 5">
    <name type="scientific">Listeria booriae</name>
    <dbReference type="NCBI Taxonomy" id="1552123"/>
    <lineage>
        <taxon>Bacteria</taxon>
        <taxon>Bacillati</taxon>
        <taxon>Bacillota</taxon>
        <taxon>Bacilli</taxon>
        <taxon>Bacillales</taxon>
        <taxon>Listeriaceae</taxon>
        <taxon>Listeria</taxon>
    </lineage>
</organism>
<dbReference type="EMBL" id="JAARUV010000003">
    <property type="protein sequence ID" value="MBC1779146.1"/>
    <property type="molecule type" value="Genomic_DNA"/>
</dbReference>
<proteinExistence type="predicted"/>
<protein>
    <recommendedName>
        <fullName evidence="3">Pesticidal crystal protein Cry1Aa domain-containing protein</fullName>
    </recommendedName>
</protein>
<comment type="caution">
    <text evidence="4">The sequence shown here is derived from an EMBL/GenBank/DDBJ whole genome shotgun (WGS) entry which is preliminary data.</text>
</comment>
<evidence type="ECO:0000256" key="1">
    <source>
        <dbReference type="SAM" id="Coils"/>
    </source>
</evidence>
<feature type="domain" description="Pesticidal crystal protein Cry1Aa" evidence="3">
    <location>
        <begin position="270"/>
        <end position="328"/>
    </location>
</feature>
<evidence type="ECO:0000259" key="3">
    <source>
        <dbReference type="Pfam" id="PF18449"/>
    </source>
</evidence>
<dbReference type="Proteomes" id="UP000547643">
    <property type="component" value="Unassembled WGS sequence"/>
</dbReference>
<evidence type="ECO:0000313" key="5">
    <source>
        <dbReference type="Proteomes" id="UP000547643"/>
    </source>
</evidence>